<dbReference type="Proteomes" id="UP001589733">
    <property type="component" value="Unassembled WGS sequence"/>
</dbReference>
<organism evidence="2 3">
    <name type="scientific">Deinococcus oregonensis</name>
    <dbReference type="NCBI Taxonomy" id="1805970"/>
    <lineage>
        <taxon>Bacteria</taxon>
        <taxon>Thermotogati</taxon>
        <taxon>Deinococcota</taxon>
        <taxon>Deinococci</taxon>
        <taxon>Deinococcales</taxon>
        <taxon>Deinococcaceae</taxon>
        <taxon>Deinococcus</taxon>
    </lineage>
</organism>
<dbReference type="EMBL" id="JBHLYR010000058">
    <property type="protein sequence ID" value="MFB9993867.1"/>
    <property type="molecule type" value="Genomic_DNA"/>
</dbReference>
<name>A0ABV6B273_9DEIO</name>
<dbReference type="Pfam" id="PF08310">
    <property type="entry name" value="LGFP"/>
    <property type="match status" value="1"/>
</dbReference>
<feature type="signal peptide" evidence="1">
    <location>
        <begin position="1"/>
        <end position="28"/>
    </location>
</feature>
<comment type="caution">
    <text evidence="2">The sequence shown here is derived from an EMBL/GenBank/DDBJ whole genome shotgun (WGS) entry which is preliminary data.</text>
</comment>
<evidence type="ECO:0000313" key="3">
    <source>
        <dbReference type="Proteomes" id="UP001589733"/>
    </source>
</evidence>
<evidence type="ECO:0000256" key="1">
    <source>
        <dbReference type="SAM" id="SignalP"/>
    </source>
</evidence>
<protein>
    <submittedName>
        <fullName evidence="2">LGFP repeat-containing protein</fullName>
    </submittedName>
</protein>
<accession>A0ABV6B273</accession>
<gene>
    <name evidence="2" type="ORF">ACFFLM_18065</name>
</gene>
<keyword evidence="1" id="KW-0732">Signal</keyword>
<dbReference type="RefSeq" id="WP_380013544.1">
    <property type="nucleotide sequence ID" value="NZ_JBHLYR010000058.1"/>
</dbReference>
<keyword evidence="3" id="KW-1185">Reference proteome</keyword>
<dbReference type="InterPro" id="IPR013207">
    <property type="entry name" value="LGFP"/>
</dbReference>
<reference evidence="2 3" key="1">
    <citation type="submission" date="2024-09" db="EMBL/GenBank/DDBJ databases">
        <authorList>
            <person name="Sun Q."/>
            <person name="Mori K."/>
        </authorList>
    </citation>
    <scope>NUCLEOTIDE SEQUENCE [LARGE SCALE GENOMIC DNA]</scope>
    <source>
        <strain evidence="2 3">JCM 13503</strain>
    </source>
</reference>
<evidence type="ECO:0000313" key="2">
    <source>
        <dbReference type="EMBL" id="MFB9993867.1"/>
    </source>
</evidence>
<sequence length="426" mass="45177">MSTRQAQLSALFTLSLTLGSLFCGSALASPASEINEKAALLGLGVPTSGSVLPRQTPAPRSQGYWQAFERGWVYWSPAGGARAVLNPLFGRWASEHWEQGPLGFPVADQALCSSASDQGSYQIFEGGRIVLDNATGVATVYLNPTTMGDGGNCTPLSARGPATRLAHVRITILGFTANTWTADDFLEGDGKGDETFVRSQVRVLGQGGQILFSSDSQTSVYGDVNGHPKRLLAGTRRGNLTGPLDGGLQSGDSVPSRTPWTLGAAPEAGRSPRRLPLTVFDSDIDPENFTLVLVPSLWEWDGGGSWVQDLFSALLINGSDIIGGAAAAAGNQRDLSGLGRAFIGVNAVINTLGGQPGDRPIGIQPVGADRYAYRPTVLVWSARGLELAAQQRVNNLPQGVQALAFRDDPQSRGDYTLYLKYEYAPR</sequence>
<feature type="chain" id="PRO_5046476493" evidence="1">
    <location>
        <begin position="29"/>
        <end position="426"/>
    </location>
</feature>
<proteinExistence type="predicted"/>